<keyword evidence="3" id="KW-1185">Reference proteome</keyword>
<dbReference type="EMBL" id="BAAASJ010000081">
    <property type="protein sequence ID" value="GAA2649597.1"/>
    <property type="molecule type" value="Genomic_DNA"/>
</dbReference>
<keyword evidence="1" id="KW-0812">Transmembrane</keyword>
<feature type="transmembrane region" description="Helical" evidence="1">
    <location>
        <begin position="54"/>
        <end position="74"/>
    </location>
</feature>
<evidence type="ECO:0000313" key="3">
    <source>
        <dbReference type="Proteomes" id="UP001500151"/>
    </source>
</evidence>
<proteinExistence type="predicted"/>
<accession>A0ABN3RGQ3</accession>
<name>A0ABN3RGQ3_9ACTN</name>
<comment type="caution">
    <text evidence="2">The sequence shown here is derived from an EMBL/GenBank/DDBJ whole genome shotgun (WGS) entry which is preliminary data.</text>
</comment>
<organism evidence="2 3">
    <name type="scientific">Streptomyces vastus</name>
    <dbReference type="NCBI Taxonomy" id="285451"/>
    <lineage>
        <taxon>Bacteria</taxon>
        <taxon>Bacillati</taxon>
        <taxon>Actinomycetota</taxon>
        <taxon>Actinomycetes</taxon>
        <taxon>Kitasatosporales</taxon>
        <taxon>Streptomycetaceae</taxon>
        <taxon>Streptomyces</taxon>
    </lineage>
</organism>
<feature type="transmembrane region" description="Helical" evidence="1">
    <location>
        <begin position="17"/>
        <end position="42"/>
    </location>
</feature>
<evidence type="ECO:0000313" key="2">
    <source>
        <dbReference type="EMBL" id="GAA2649597.1"/>
    </source>
</evidence>
<evidence type="ECO:0000256" key="1">
    <source>
        <dbReference type="SAM" id="Phobius"/>
    </source>
</evidence>
<keyword evidence="1" id="KW-0472">Membrane</keyword>
<gene>
    <name evidence="2" type="ORF">GCM10010307_58400</name>
</gene>
<protein>
    <submittedName>
        <fullName evidence="2">Uncharacterized protein</fullName>
    </submittedName>
</protein>
<feature type="transmembrane region" description="Helical" evidence="1">
    <location>
        <begin position="135"/>
        <end position="153"/>
    </location>
</feature>
<sequence length="167" mass="17120">MSETFEWGPVSDSQPNVLAVLVIVLVGLAVAGALAVYGCTTLARHGVRRSGPAVLLRGCAALAGCAAAALYVWGAVHLIRDETMTDQACKEAVPSAQAAGIEGYSVSYVPLQLDCHVKGAGTYAAAVPDYVNPGVMALALLAAVLGISAGFATELRARADFRKETSS</sequence>
<keyword evidence="1" id="KW-1133">Transmembrane helix</keyword>
<dbReference type="Proteomes" id="UP001500151">
    <property type="component" value="Unassembled WGS sequence"/>
</dbReference>
<reference evidence="2 3" key="1">
    <citation type="journal article" date="2019" name="Int. J. Syst. Evol. Microbiol.">
        <title>The Global Catalogue of Microorganisms (GCM) 10K type strain sequencing project: providing services to taxonomists for standard genome sequencing and annotation.</title>
        <authorList>
            <consortium name="The Broad Institute Genomics Platform"/>
            <consortium name="The Broad Institute Genome Sequencing Center for Infectious Disease"/>
            <person name="Wu L."/>
            <person name="Ma J."/>
        </authorList>
    </citation>
    <scope>NUCLEOTIDE SEQUENCE [LARGE SCALE GENOMIC DNA]</scope>
    <source>
        <strain evidence="2 3">JCM 4524</strain>
    </source>
</reference>